<feature type="transmembrane region" description="Helical" evidence="2">
    <location>
        <begin position="12"/>
        <end position="41"/>
    </location>
</feature>
<gene>
    <name evidence="3" type="ORF">SAMN02746019_00023450</name>
</gene>
<name>A0A212PZV5_9CHLR</name>
<dbReference type="Proteomes" id="UP000197025">
    <property type="component" value="Unassembled WGS sequence"/>
</dbReference>
<dbReference type="InParanoid" id="A0A212PZV5"/>
<dbReference type="EMBL" id="FYEK01000003">
    <property type="protein sequence ID" value="SNB52576.1"/>
    <property type="molecule type" value="Genomic_DNA"/>
</dbReference>
<feature type="region of interest" description="Disordered" evidence="1">
    <location>
        <begin position="79"/>
        <end position="109"/>
    </location>
</feature>
<dbReference type="OrthoDB" id="166454at2"/>
<evidence type="ECO:0000256" key="1">
    <source>
        <dbReference type="SAM" id="MobiDB-lite"/>
    </source>
</evidence>
<dbReference type="Pfam" id="PF09527">
    <property type="entry name" value="ATPase_gene1"/>
    <property type="match status" value="1"/>
</dbReference>
<keyword evidence="4" id="KW-1185">Reference proteome</keyword>
<proteinExistence type="predicted"/>
<keyword evidence="2" id="KW-1133">Transmembrane helix</keyword>
<keyword evidence="2" id="KW-0812">Transmembrane</keyword>
<protein>
    <submittedName>
        <fullName evidence="3">Putative F0F1-ATPase subunit Ca2+/Mg2+ transporter</fullName>
    </submittedName>
</protein>
<keyword evidence="2" id="KW-0472">Membrane</keyword>
<organism evidence="3 4">
    <name type="scientific">Thermoflexus hugenholtzii JAD2</name>
    <dbReference type="NCBI Taxonomy" id="877466"/>
    <lineage>
        <taxon>Bacteria</taxon>
        <taxon>Bacillati</taxon>
        <taxon>Chloroflexota</taxon>
        <taxon>Thermoflexia</taxon>
        <taxon>Thermoflexales</taxon>
        <taxon>Thermoflexaceae</taxon>
        <taxon>Thermoflexus</taxon>
    </lineage>
</organism>
<dbReference type="InterPro" id="IPR032820">
    <property type="entry name" value="ATPase_put"/>
</dbReference>
<reference evidence="4" key="1">
    <citation type="submission" date="2017-06" db="EMBL/GenBank/DDBJ databases">
        <authorList>
            <person name="Varghese N."/>
            <person name="Submissions S."/>
        </authorList>
    </citation>
    <scope>NUCLEOTIDE SEQUENCE [LARGE SCALE GENOMIC DNA]</scope>
    <source>
        <strain evidence="4">JAD2</strain>
    </source>
</reference>
<evidence type="ECO:0000313" key="3">
    <source>
        <dbReference type="EMBL" id="SNB52576.1"/>
    </source>
</evidence>
<sequence length="109" mass="11563">MKSPGRWWIRAWNLALAGALSQIGFIPVVFVVGAMLCGLWLDLRLGTRPVLTAACMIAGATLGLVVMVRTAMTAASRFRMEGMQPGRRGPGPAGLRQEDEPDDPGKAAG</sequence>
<accession>A0A212PZV5</accession>
<evidence type="ECO:0000256" key="2">
    <source>
        <dbReference type="SAM" id="Phobius"/>
    </source>
</evidence>
<feature type="transmembrane region" description="Helical" evidence="2">
    <location>
        <begin position="47"/>
        <end position="68"/>
    </location>
</feature>
<dbReference type="AlphaFoldDB" id="A0A212PZV5"/>
<evidence type="ECO:0000313" key="4">
    <source>
        <dbReference type="Proteomes" id="UP000197025"/>
    </source>
</evidence>
<dbReference type="RefSeq" id="WP_088570113.1">
    <property type="nucleotide sequence ID" value="NZ_FYEK01000003.1"/>
</dbReference>